<feature type="signal peptide" evidence="12">
    <location>
        <begin position="1"/>
        <end position="24"/>
    </location>
</feature>
<sequence>MNQAKIITGLAVATLSTGAGIVQAEDVTPPTPVREASTTNEKVTAPQVTQEQVDSAKANVDQATSNVNAQQNVVNDAQKSVDQAQANVVNATTAVTDAAATAQQATPEVITKAKASVAEANTAVKIAETNLTTAQTEATQANTAVSKQTQVVAENQTIVAQAQTDVTKAQEAVDTAKQAIDSTQANANLADAEMAVAEKTTNVTTAETNLTDAKQADAKLTEETTQAQSTVTQKELAVKDTQALLNQVASEMSKEQVTTSLQNQAYYNQRDGAWAGYYGSNSFAATGCVPTSLAMVFTELARRGVTPTEVANYLYNNTNYFNKYFSGTSANGIVSASQHFGFVPTHLGSQSAIVEALQAGHYVVGAVQNNKFSPWGPGYSHEIVLRGYSNGNAYIYDPYNRANIGWYPVASLWSERSGDKDDNVLGVPFFKITTQKMAQLEAQQAQLTSAVNTTKTQLVKAKQALNNLQATPLKTPDAQAKLNQAKEALALAQTDYAKAQEAVKLASQDLGVKEATLKNAQANLLSKQTALTEAKAILLKSQTQLAEYEAALANAQNKVKKAQDSLTSAQTILGQKQADLQALQNAPKVLAEAQAKLLSAKADLVNKKAILDKEVAKLKELQAVQAEAQNQYSIVFEAYKAVLEAKKQAELTEIYNHIIAGGGEAIPVVDETGKITGYVDGSQKAGGNEVTLALTSNGQAPLESPVNKENHALTKTSQVLPHTGEAGVSLLSVLGAGLISTLGLISLKKRRTH</sequence>
<comment type="caution">
    <text evidence="14">The sequence shown here is derived from an EMBL/GenBank/DDBJ whole genome shotgun (WGS) entry which is preliminary data.</text>
</comment>
<feature type="coiled-coil region" evidence="9">
    <location>
        <begin position="601"/>
        <end position="631"/>
    </location>
</feature>
<feature type="domain" description="Gram-positive cocci surface proteins LPxTG" evidence="13">
    <location>
        <begin position="720"/>
        <end position="753"/>
    </location>
</feature>
<dbReference type="PROSITE" id="PS50847">
    <property type="entry name" value="GRAM_POS_ANCHORING"/>
    <property type="match status" value="1"/>
</dbReference>
<dbReference type="PANTHER" id="PTHR18861">
    <property type="entry name" value="ELKS/RAB6-INTERACTING/CAST PROTEIN"/>
    <property type="match status" value="1"/>
</dbReference>
<dbReference type="NCBIfam" id="TIGR01167">
    <property type="entry name" value="LPXTG_anchor"/>
    <property type="match status" value="1"/>
</dbReference>
<dbReference type="EMBL" id="QLQD01000082">
    <property type="protein sequence ID" value="RLU54885.1"/>
    <property type="molecule type" value="Genomic_DNA"/>
</dbReference>
<proteinExistence type="predicted"/>
<protein>
    <submittedName>
        <fullName evidence="14">Cell wall anchor protein</fullName>
    </submittedName>
</protein>
<evidence type="ECO:0000256" key="10">
    <source>
        <dbReference type="SAM" id="MobiDB-lite"/>
    </source>
</evidence>
<dbReference type="PANTHER" id="PTHR18861:SF0">
    <property type="entry name" value="BRUCHPILOT, ISOFORM J"/>
    <property type="match status" value="1"/>
</dbReference>
<dbReference type="Proteomes" id="UP000269148">
    <property type="component" value="Unassembled WGS sequence"/>
</dbReference>
<evidence type="ECO:0000256" key="12">
    <source>
        <dbReference type="SAM" id="SignalP"/>
    </source>
</evidence>
<dbReference type="Gene3D" id="3.90.70.10">
    <property type="entry name" value="Cysteine proteinases"/>
    <property type="match status" value="1"/>
</dbReference>
<feature type="coiled-coil region" evidence="9">
    <location>
        <begin position="437"/>
        <end position="502"/>
    </location>
</feature>
<feature type="compositionally biased region" description="Polar residues" evidence="10">
    <location>
        <begin position="36"/>
        <end position="53"/>
    </location>
</feature>
<accession>A0A3L8GCW1</accession>
<evidence type="ECO:0000256" key="9">
    <source>
        <dbReference type="SAM" id="Coils"/>
    </source>
</evidence>
<feature type="region of interest" description="Disordered" evidence="10">
    <location>
        <begin position="28"/>
        <end position="62"/>
    </location>
</feature>
<dbReference type="InterPro" id="IPR019931">
    <property type="entry name" value="LPXTG_anchor"/>
</dbReference>
<dbReference type="SUPFAM" id="SSF57997">
    <property type="entry name" value="Tropomyosin"/>
    <property type="match status" value="1"/>
</dbReference>
<comment type="subcellular location">
    <subcellularLocation>
        <location evidence="1">Cytoplasm</location>
        <location evidence="1">Cytoskeleton</location>
    </subcellularLocation>
</comment>
<keyword evidence="3" id="KW-0134">Cell wall</keyword>
<evidence type="ECO:0000259" key="13">
    <source>
        <dbReference type="PROSITE" id="PS50847"/>
    </source>
</evidence>
<dbReference type="Gene3D" id="1.20.120.330">
    <property type="entry name" value="Nucleotidyltransferases domain 2"/>
    <property type="match status" value="1"/>
</dbReference>
<name>A0A3L8GCW1_STRIN</name>
<feature type="chain" id="PRO_5018166222" evidence="12">
    <location>
        <begin position="25"/>
        <end position="753"/>
    </location>
</feature>
<keyword evidence="8" id="KW-0206">Cytoskeleton</keyword>
<evidence type="ECO:0000256" key="3">
    <source>
        <dbReference type="ARBA" id="ARBA00022512"/>
    </source>
</evidence>
<feature type="transmembrane region" description="Helical" evidence="11">
    <location>
        <begin position="726"/>
        <end position="747"/>
    </location>
</feature>
<gene>
    <name evidence="14" type="ORF">DIY07_09650</name>
</gene>
<keyword evidence="2" id="KW-0963">Cytoplasm</keyword>
<evidence type="ECO:0000256" key="1">
    <source>
        <dbReference type="ARBA" id="ARBA00004245"/>
    </source>
</evidence>
<evidence type="ECO:0000256" key="6">
    <source>
        <dbReference type="ARBA" id="ARBA00023054"/>
    </source>
</evidence>
<dbReference type="OrthoDB" id="3186156at2"/>
<feature type="coiled-coil region" evidence="9">
    <location>
        <begin position="538"/>
        <end position="572"/>
    </location>
</feature>
<keyword evidence="6 9" id="KW-0175">Coiled coil</keyword>
<reference evidence="14 15" key="1">
    <citation type="submission" date="2018-06" db="EMBL/GenBank/DDBJ databases">
        <title>Mutators as drivers of adaptation in pathogenic bacteria and a risk factor for host jumps and vaccine escape.</title>
        <authorList>
            <person name="Barnes A.C."/>
            <person name="Silayeva O."/>
        </authorList>
    </citation>
    <scope>NUCLEOTIDE SEQUENCE [LARGE SCALE GENOMIC DNA]</scope>
    <source>
        <strain evidence="14 15">QMA0445</strain>
    </source>
</reference>
<dbReference type="GO" id="GO:0005856">
    <property type="term" value="C:cytoskeleton"/>
    <property type="evidence" value="ECO:0007669"/>
    <property type="project" value="UniProtKB-SubCell"/>
</dbReference>
<keyword evidence="11" id="KW-0472">Membrane</keyword>
<evidence type="ECO:0000313" key="14">
    <source>
        <dbReference type="EMBL" id="RLU54885.1"/>
    </source>
</evidence>
<dbReference type="Pfam" id="PF00746">
    <property type="entry name" value="Gram_pos_anchor"/>
    <property type="match status" value="1"/>
</dbReference>
<evidence type="ECO:0000256" key="2">
    <source>
        <dbReference type="ARBA" id="ARBA00022490"/>
    </source>
</evidence>
<evidence type="ECO:0000256" key="11">
    <source>
        <dbReference type="SAM" id="Phobius"/>
    </source>
</evidence>
<keyword evidence="7" id="KW-0572">Peptidoglycan-anchor</keyword>
<evidence type="ECO:0000256" key="7">
    <source>
        <dbReference type="ARBA" id="ARBA00023088"/>
    </source>
</evidence>
<dbReference type="AlphaFoldDB" id="A0A3L8GCW1"/>
<evidence type="ECO:0000256" key="4">
    <source>
        <dbReference type="ARBA" id="ARBA00022525"/>
    </source>
</evidence>
<keyword evidence="4" id="KW-0964">Secreted</keyword>
<keyword evidence="5 12" id="KW-0732">Signal</keyword>
<keyword evidence="11" id="KW-1133">Transmembrane helix</keyword>
<keyword evidence="11" id="KW-0812">Transmembrane</keyword>
<evidence type="ECO:0000256" key="5">
    <source>
        <dbReference type="ARBA" id="ARBA00022729"/>
    </source>
</evidence>
<dbReference type="RefSeq" id="WP_121792126.1">
    <property type="nucleotide sequence ID" value="NZ_QLQC01000083.1"/>
</dbReference>
<organism evidence="14 15">
    <name type="scientific">Streptococcus iniae</name>
    <name type="common">Streptococcus shiloi</name>
    <dbReference type="NCBI Taxonomy" id="1346"/>
    <lineage>
        <taxon>Bacteria</taxon>
        <taxon>Bacillati</taxon>
        <taxon>Bacillota</taxon>
        <taxon>Bacilli</taxon>
        <taxon>Lactobacillales</taxon>
        <taxon>Streptococcaceae</taxon>
        <taxon>Streptococcus</taxon>
    </lineage>
</organism>
<evidence type="ECO:0000256" key="8">
    <source>
        <dbReference type="ARBA" id="ARBA00023212"/>
    </source>
</evidence>
<evidence type="ECO:0000313" key="15">
    <source>
        <dbReference type="Proteomes" id="UP000269148"/>
    </source>
</evidence>